<accession>A0A4U5NI92</accession>
<dbReference type="Proteomes" id="UP000298663">
    <property type="component" value="Unassembled WGS sequence"/>
</dbReference>
<gene>
    <name evidence="1" type="ORF">L596_016160</name>
</gene>
<name>A0A4U5NI92_STECR</name>
<dbReference type="OrthoDB" id="5789112at2759"/>
<reference evidence="1 2" key="2">
    <citation type="journal article" date="2019" name="G3 (Bethesda)">
        <title>Hybrid Assembly of the Genome of the Entomopathogenic Nematode Steinernema carpocapsae Identifies the X-Chromosome.</title>
        <authorList>
            <person name="Serra L."/>
            <person name="Macchietto M."/>
            <person name="Macias-Munoz A."/>
            <person name="McGill C.J."/>
            <person name="Rodriguez I.M."/>
            <person name="Rodriguez B."/>
            <person name="Murad R."/>
            <person name="Mortazavi A."/>
        </authorList>
    </citation>
    <scope>NUCLEOTIDE SEQUENCE [LARGE SCALE GENOMIC DNA]</scope>
    <source>
        <strain evidence="1 2">ALL</strain>
    </source>
</reference>
<dbReference type="Gene3D" id="3.30.710.10">
    <property type="entry name" value="Potassium Channel Kv1.1, Chain A"/>
    <property type="match status" value="1"/>
</dbReference>
<comment type="caution">
    <text evidence="1">The sequence shown here is derived from an EMBL/GenBank/DDBJ whole genome shotgun (WGS) entry which is preliminary data.</text>
</comment>
<dbReference type="InterPro" id="IPR011333">
    <property type="entry name" value="SKP1/BTB/POZ_sf"/>
</dbReference>
<dbReference type="EMBL" id="AZBU02000004">
    <property type="protein sequence ID" value="TKR82433.1"/>
    <property type="molecule type" value="Genomic_DNA"/>
</dbReference>
<evidence type="ECO:0000313" key="1">
    <source>
        <dbReference type="EMBL" id="TKR82433.1"/>
    </source>
</evidence>
<sequence length="321" mass="36218">MSGSPLKRPVLCKETTAADLFDFSAMVYGDSRVPMKHKDVDDLIPPRMVHVFPEWTETKSATVDYTVPDESRPLEVRIQGKSLFVDPILLNDISPMFTTFLVREMVAGKRNTVDVKLEDVQYDHMLKILQFICPTELGLHPKPIDSGSFILMAKLSEKFKIPKLRAACELFVARLSLEGPSLYDFLTFLNVSCKYGINMETKIRLLEGALGHAGNAFIPLDTTISETVQSVFWKGAELNNNGLLNHASFEDRAKLKVPCRTCRAPYSPETIDRFVVCNDCKSTICGKCLRKPCPSKILIFLKRYTKTLNAQKEAQNIRDSF</sequence>
<protein>
    <recommendedName>
        <fullName evidence="3">BTB domain-containing protein</fullName>
    </recommendedName>
</protein>
<keyword evidence="2" id="KW-1185">Reference proteome</keyword>
<reference evidence="1 2" key="1">
    <citation type="journal article" date="2015" name="Genome Biol.">
        <title>Comparative genomics of Steinernema reveals deeply conserved gene regulatory networks.</title>
        <authorList>
            <person name="Dillman A.R."/>
            <person name="Macchietto M."/>
            <person name="Porter C.F."/>
            <person name="Rogers A."/>
            <person name="Williams B."/>
            <person name="Antoshechkin I."/>
            <person name="Lee M.M."/>
            <person name="Goodwin Z."/>
            <person name="Lu X."/>
            <person name="Lewis E.E."/>
            <person name="Goodrich-Blair H."/>
            <person name="Stock S.P."/>
            <person name="Adams B.J."/>
            <person name="Sternberg P.W."/>
            <person name="Mortazavi A."/>
        </authorList>
    </citation>
    <scope>NUCLEOTIDE SEQUENCE [LARGE SCALE GENOMIC DNA]</scope>
    <source>
        <strain evidence="1 2">ALL</strain>
    </source>
</reference>
<evidence type="ECO:0000313" key="2">
    <source>
        <dbReference type="Proteomes" id="UP000298663"/>
    </source>
</evidence>
<evidence type="ECO:0008006" key="3">
    <source>
        <dbReference type="Google" id="ProtNLM"/>
    </source>
</evidence>
<proteinExistence type="predicted"/>
<organism evidence="1 2">
    <name type="scientific">Steinernema carpocapsae</name>
    <name type="common">Entomopathogenic nematode</name>
    <dbReference type="NCBI Taxonomy" id="34508"/>
    <lineage>
        <taxon>Eukaryota</taxon>
        <taxon>Metazoa</taxon>
        <taxon>Ecdysozoa</taxon>
        <taxon>Nematoda</taxon>
        <taxon>Chromadorea</taxon>
        <taxon>Rhabditida</taxon>
        <taxon>Tylenchina</taxon>
        <taxon>Panagrolaimomorpha</taxon>
        <taxon>Strongyloidoidea</taxon>
        <taxon>Steinernematidae</taxon>
        <taxon>Steinernema</taxon>
    </lineage>
</organism>
<dbReference type="AlphaFoldDB" id="A0A4U5NI92"/>